<name>A0A935T9F7_9PROT</name>
<proteinExistence type="predicted"/>
<dbReference type="InterPro" id="IPR047216">
    <property type="entry name" value="Endonuclease_DUF559_bact"/>
</dbReference>
<dbReference type="PANTHER" id="PTHR38590:SF1">
    <property type="entry name" value="BLL0828 PROTEIN"/>
    <property type="match status" value="1"/>
</dbReference>
<keyword evidence="2" id="KW-0540">Nuclease</keyword>
<dbReference type="PANTHER" id="PTHR38590">
    <property type="entry name" value="BLL0828 PROTEIN"/>
    <property type="match status" value="1"/>
</dbReference>
<gene>
    <name evidence="2" type="ORF">IPK02_07540</name>
</gene>
<accession>A0A935T9F7</accession>
<dbReference type="Proteomes" id="UP000706151">
    <property type="component" value="Unassembled WGS sequence"/>
</dbReference>
<keyword evidence="2" id="KW-0378">Hydrolase</keyword>
<evidence type="ECO:0000259" key="1">
    <source>
        <dbReference type="Pfam" id="PF04480"/>
    </source>
</evidence>
<sequence length="128" mass="15056">MSEKNLLSNAKTLRSQQTEAEQRLWYHLRAHRFLGLKFKRQKPMGRYIVDFVCLEQRLVIEIDGGQHAEQLDYDRRRDVWLRSQGFTVLRFWNNEVMQQLDEVLEQIRCTLTVSPSPPSPLPQAGEGS</sequence>
<comment type="caution">
    <text evidence="2">The sequence shown here is derived from an EMBL/GenBank/DDBJ whole genome shotgun (WGS) entry which is preliminary data.</text>
</comment>
<reference evidence="2 3" key="1">
    <citation type="submission" date="2020-10" db="EMBL/GenBank/DDBJ databases">
        <title>Connecting structure to function with the recovery of over 1000 high-quality activated sludge metagenome-assembled genomes encoding full-length rRNA genes using long-read sequencing.</title>
        <authorList>
            <person name="Singleton C.M."/>
            <person name="Petriglieri F."/>
            <person name="Kristensen J.M."/>
            <person name="Kirkegaard R.H."/>
            <person name="Michaelsen T.Y."/>
            <person name="Andersen M.H."/>
            <person name="Karst S.M."/>
            <person name="Dueholm M.S."/>
            <person name="Nielsen P.H."/>
            <person name="Albertsen M."/>
        </authorList>
    </citation>
    <scope>NUCLEOTIDE SEQUENCE [LARGE SCALE GENOMIC DNA]</scope>
    <source>
        <strain evidence="2">Fred_18-Q3-R57-64_BAT3C.720</strain>
    </source>
</reference>
<dbReference type="InterPro" id="IPR011335">
    <property type="entry name" value="Restrct_endonuc-II-like"/>
</dbReference>
<dbReference type="AlphaFoldDB" id="A0A935T9F7"/>
<evidence type="ECO:0000313" key="3">
    <source>
        <dbReference type="Proteomes" id="UP000706151"/>
    </source>
</evidence>
<dbReference type="SUPFAM" id="SSF52980">
    <property type="entry name" value="Restriction endonuclease-like"/>
    <property type="match status" value="1"/>
</dbReference>
<dbReference type="CDD" id="cd01038">
    <property type="entry name" value="Endonuclease_DUF559"/>
    <property type="match status" value="1"/>
</dbReference>
<dbReference type="Pfam" id="PF04480">
    <property type="entry name" value="DUF559"/>
    <property type="match status" value="1"/>
</dbReference>
<dbReference type="EMBL" id="JADJOT010000007">
    <property type="protein sequence ID" value="MBK7953809.1"/>
    <property type="molecule type" value="Genomic_DNA"/>
</dbReference>
<protein>
    <submittedName>
        <fullName evidence="2">Endonuclease domain-containing protein</fullName>
    </submittedName>
</protein>
<organism evidence="2 3">
    <name type="scientific">Candidatus Accumulibacter affinis</name>
    <dbReference type="NCBI Taxonomy" id="2954384"/>
    <lineage>
        <taxon>Bacteria</taxon>
        <taxon>Pseudomonadati</taxon>
        <taxon>Pseudomonadota</taxon>
        <taxon>Betaproteobacteria</taxon>
        <taxon>Candidatus Accumulibacter</taxon>
    </lineage>
</organism>
<dbReference type="GO" id="GO:0004519">
    <property type="term" value="F:endonuclease activity"/>
    <property type="evidence" value="ECO:0007669"/>
    <property type="project" value="UniProtKB-KW"/>
</dbReference>
<dbReference type="Gene3D" id="3.40.960.10">
    <property type="entry name" value="VSR Endonuclease"/>
    <property type="match status" value="1"/>
</dbReference>
<keyword evidence="2" id="KW-0255">Endonuclease</keyword>
<dbReference type="InterPro" id="IPR007569">
    <property type="entry name" value="DUF559"/>
</dbReference>
<evidence type="ECO:0000313" key="2">
    <source>
        <dbReference type="EMBL" id="MBK7953809.1"/>
    </source>
</evidence>
<feature type="domain" description="DUF559" evidence="1">
    <location>
        <begin position="5"/>
        <end position="110"/>
    </location>
</feature>